<evidence type="ECO:0000313" key="2">
    <source>
        <dbReference type="EMBL" id="SFD90259.1"/>
    </source>
</evidence>
<feature type="signal peptide" evidence="1">
    <location>
        <begin position="1"/>
        <end position="24"/>
    </location>
</feature>
<dbReference type="Proteomes" id="UP000243950">
    <property type="component" value="Unassembled WGS sequence"/>
</dbReference>
<proteinExistence type="predicted"/>
<sequence length="138" mass="14266">MKRLVIFNYCILALACVLQASVQAADGDVIITRDVQPRVATRAALVPDPNPLSVNPGRSVVDATAELADGDFANVSSGLALPAQLLGNSFGYQVQAPLQQSMPGLGASHSGSGGNGVASQVNRSVQQGLRPLQMLGDR</sequence>
<dbReference type="AlphaFoldDB" id="A0A1I1W5H8"/>
<dbReference type="RefSeq" id="WP_093504686.1">
    <property type="nucleotide sequence ID" value="NZ_BSSG01000005.1"/>
</dbReference>
<protein>
    <submittedName>
        <fullName evidence="2">Uncharacterized protein</fullName>
    </submittedName>
</protein>
<keyword evidence="3" id="KW-1185">Reference proteome</keyword>
<reference evidence="3" key="1">
    <citation type="submission" date="2016-10" db="EMBL/GenBank/DDBJ databases">
        <authorList>
            <person name="Varghese N."/>
            <person name="Submissions S."/>
        </authorList>
    </citation>
    <scope>NUCLEOTIDE SEQUENCE [LARGE SCALE GENOMIC DNA]</scope>
    <source>
        <strain evidence="3">JCM 2783</strain>
    </source>
</reference>
<accession>A0A1I1W5H8</accession>
<feature type="chain" id="PRO_5017404968" evidence="1">
    <location>
        <begin position="25"/>
        <end position="138"/>
    </location>
</feature>
<dbReference type="EMBL" id="FOMO01000005">
    <property type="protein sequence ID" value="SFD90259.1"/>
    <property type="molecule type" value="Genomic_DNA"/>
</dbReference>
<evidence type="ECO:0000313" key="3">
    <source>
        <dbReference type="Proteomes" id="UP000243950"/>
    </source>
</evidence>
<name>A0A1I1W5H8_PSEOC</name>
<organism evidence="2 3">
    <name type="scientific">Pseudomonas straminea</name>
    <dbReference type="NCBI Taxonomy" id="47882"/>
    <lineage>
        <taxon>Bacteria</taxon>
        <taxon>Pseudomonadati</taxon>
        <taxon>Pseudomonadota</taxon>
        <taxon>Gammaproteobacteria</taxon>
        <taxon>Pseudomonadales</taxon>
        <taxon>Pseudomonadaceae</taxon>
        <taxon>Phytopseudomonas</taxon>
    </lineage>
</organism>
<dbReference type="PROSITE" id="PS51257">
    <property type="entry name" value="PROKAR_LIPOPROTEIN"/>
    <property type="match status" value="1"/>
</dbReference>
<evidence type="ECO:0000256" key="1">
    <source>
        <dbReference type="SAM" id="SignalP"/>
    </source>
</evidence>
<keyword evidence="1" id="KW-0732">Signal</keyword>
<gene>
    <name evidence="2" type="ORF">SAMN05216372_105243</name>
</gene>